<sequence length="126" mass="14645">MTLKSYNYELCILQRLETITHLFLRCNFAKACWASIGISVITSRPLVQIFNLIKGKLAVPFFMEIIILMSWSIWTTRNDWLFDNMDLSVETCRRKFISEFSLVMLRAKPSSVPAMSAWIESLISSR</sequence>
<dbReference type="Gramene" id="TKW29308">
    <property type="protein sequence ID" value="TKW29308"/>
    <property type="gene ID" value="SEVIR_3G387100v2"/>
</dbReference>
<gene>
    <name evidence="2" type="ORF">SEVIR_3G387100v2</name>
</gene>
<dbReference type="Proteomes" id="UP000298652">
    <property type="component" value="Chromosome 3"/>
</dbReference>
<proteinExistence type="predicted"/>
<keyword evidence="1" id="KW-0472">Membrane</keyword>
<evidence type="ECO:0008006" key="4">
    <source>
        <dbReference type="Google" id="ProtNLM"/>
    </source>
</evidence>
<evidence type="ECO:0000256" key="1">
    <source>
        <dbReference type="SAM" id="Phobius"/>
    </source>
</evidence>
<keyword evidence="1" id="KW-1133">Transmembrane helix</keyword>
<dbReference type="EMBL" id="CM016554">
    <property type="protein sequence ID" value="TKW29308.1"/>
    <property type="molecule type" value="Genomic_DNA"/>
</dbReference>
<reference evidence="2" key="1">
    <citation type="submission" date="2019-03" db="EMBL/GenBank/DDBJ databases">
        <title>WGS assembly of Setaria viridis.</title>
        <authorList>
            <person name="Huang P."/>
            <person name="Jenkins J."/>
            <person name="Grimwood J."/>
            <person name="Barry K."/>
            <person name="Healey A."/>
            <person name="Mamidi S."/>
            <person name="Sreedasyam A."/>
            <person name="Shu S."/>
            <person name="Feldman M."/>
            <person name="Wu J."/>
            <person name="Yu Y."/>
            <person name="Chen C."/>
            <person name="Johnson J."/>
            <person name="Rokhsar D."/>
            <person name="Baxter I."/>
            <person name="Schmutz J."/>
            <person name="Brutnell T."/>
            <person name="Kellogg E."/>
        </authorList>
    </citation>
    <scope>NUCLEOTIDE SEQUENCE [LARGE SCALE GENOMIC DNA]</scope>
</reference>
<accession>A0A4U6VIE4</accession>
<organism evidence="2 3">
    <name type="scientific">Setaria viridis</name>
    <name type="common">Green bristlegrass</name>
    <name type="synonym">Setaria italica subsp. viridis</name>
    <dbReference type="NCBI Taxonomy" id="4556"/>
    <lineage>
        <taxon>Eukaryota</taxon>
        <taxon>Viridiplantae</taxon>
        <taxon>Streptophyta</taxon>
        <taxon>Embryophyta</taxon>
        <taxon>Tracheophyta</taxon>
        <taxon>Spermatophyta</taxon>
        <taxon>Magnoliopsida</taxon>
        <taxon>Liliopsida</taxon>
        <taxon>Poales</taxon>
        <taxon>Poaceae</taxon>
        <taxon>PACMAD clade</taxon>
        <taxon>Panicoideae</taxon>
        <taxon>Panicodae</taxon>
        <taxon>Paniceae</taxon>
        <taxon>Cenchrinae</taxon>
        <taxon>Setaria</taxon>
    </lineage>
</organism>
<evidence type="ECO:0000313" key="3">
    <source>
        <dbReference type="Proteomes" id="UP000298652"/>
    </source>
</evidence>
<name>A0A4U6VIE4_SETVI</name>
<keyword evidence="1" id="KW-0812">Transmembrane</keyword>
<feature type="transmembrane region" description="Helical" evidence="1">
    <location>
        <begin position="57"/>
        <end position="74"/>
    </location>
</feature>
<evidence type="ECO:0000313" key="2">
    <source>
        <dbReference type="EMBL" id="TKW29308.1"/>
    </source>
</evidence>
<keyword evidence="3" id="KW-1185">Reference proteome</keyword>
<dbReference type="AlphaFoldDB" id="A0A4U6VIE4"/>
<protein>
    <recommendedName>
        <fullName evidence="4">Reverse transcriptase zinc-binding domain-containing protein</fullName>
    </recommendedName>
</protein>